<dbReference type="PANTHER" id="PTHR32194">
    <property type="entry name" value="METALLOPROTEASE TLDD"/>
    <property type="match status" value="1"/>
</dbReference>
<dbReference type="Gene3D" id="3.60.20.10">
    <property type="entry name" value="Glutamine Phosphoribosylpyrophosphate, subunit 1, domain 1"/>
    <property type="match status" value="1"/>
</dbReference>
<keyword evidence="3" id="KW-0645">Protease</keyword>
<name>A0A7S3DB76_9EUKA</name>
<evidence type="ECO:0000256" key="8">
    <source>
        <dbReference type="RuleBase" id="RU004203"/>
    </source>
</evidence>
<evidence type="ECO:0000256" key="3">
    <source>
        <dbReference type="ARBA" id="ARBA00022670"/>
    </source>
</evidence>
<dbReference type="GO" id="GO:0005737">
    <property type="term" value="C:cytoplasm"/>
    <property type="evidence" value="ECO:0007669"/>
    <property type="project" value="UniProtKB-SubCell"/>
</dbReference>
<keyword evidence="4" id="KW-0888">Threonine protease</keyword>
<dbReference type="GO" id="GO:0004298">
    <property type="term" value="F:threonine-type endopeptidase activity"/>
    <property type="evidence" value="ECO:0007669"/>
    <property type="project" value="UniProtKB-KW"/>
</dbReference>
<dbReference type="InterPro" id="IPR001353">
    <property type="entry name" value="Proteasome_sua/b"/>
</dbReference>
<gene>
    <name evidence="9" type="ORF">PBIL07802_LOCUS14453</name>
</gene>
<dbReference type="PROSITE" id="PS00854">
    <property type="entry name" value="PROTEASOME_BETA_1"/>
    <property type="match status" value="1"/>
</dbReference>
<evidence type="ECO:0000256" key="5">
    <source>
        <dbReference type="ARBA" id="ARBA00022801"/>
    </source>
</evidence>
<dbReference type="InterPro" id="IPR023333">
    <property type="entry name" value="Proteasome_suB-type"/>
</dbReference>
<comment type="subcellular location">
    <subcellularLocation>
        <location evidence="8">Cytoplasm</location>
    </subcellularLocation>
    <subcellularLocation>
        <location evidence="8">Nucleus</location>
    </subcellularLocation>
</comment>
<evidence type="ECO:0000256" key="4">
    <source>
        <dbReference type="ARBA" id="ARBA00022698"/>
    </source>
</evidence>
<dbReference type="PRINTS" id="PR00141">
    <property type="entry name" value="PROTEASOME"/>
</dbReference>
<organism evidence="9">
    <name type="scientific">Palpitomonas bilix</name>
    <dbReference type="NCBI Taxonomy" id="652834"/>
    <lineage>
        <taxon>Eukaryota</taxon>
        <taxon>Eukaryota incertae sedis</taxon>
    </lineage>
</organism>
<dbReference type="GO" id="GO:0051603">
    <property type="term" value="P:proteolysis involved in protein catabolic process"/>
    <property type="evidence" value="ECO:0007669"/>
    <property type="project" value="InterPro"/>
</dbReference>
<evidence type="ECO:0000256" key="2">
    <source>
        <dbReference type="ARBA" id="ARBA00022490"/>
    </source>
</evidence>
<dbReference type="Pfam" id="PF00227">
    <property type="entry name" value="Proteasome"/>
    <property type="match status" value="1"/>
</dbReference>
<evidence type="ECO:0000256" key="7">
    <source>
        <dbReference type="PIRSR" id="PIRSR600243-1"/>
    </source>
</evidence>
<dbReference type="InterPro" id="IPR000243">
    <property type="entry name" value="Pept_T1A_subB"/>
</dbReference>
<dbReference type="InterPro" id="IPR016050">
    <property type="entry name" value="Proteasome_bsu_CS"/>
</dbReference>
<comment type="subunit">
    <text evidence="8">Component of the proteasome complex.</text>
</comment>
<comment type="similarity">
    <text evidence="8">Belongs to the peptidase T1B family.</text>
</comment>
<dbReference type="PROSITE" id="PS51476">
    <property type="entry name" value="PROTEASOME_BETA_2"/>
    <property type="match status" value="1"/>
</dbReference>
<evidence type="ECO:0000256" key="6">
    <source>
        <dbReference type="ARBA" id="ARBA00022942"/>
    </source>
</evidence>
<dbReference type="GO" id="GO:0019774">
    <property type="term" value="C:proteasome core complex, beta-subunit complex"/>
    <property type="evidence" value="ECO:0007669"/>
    <property type="project" value="UniProtKB-ARBA"/>
</dbReference>
<evidence type="ECO:0000256" key="1">
    <source>
        <dbReference type="ARBA" id="ARBA00001198"/>
    </source>
</evidence>
<keyword evidence="6 8" id="KW-0647">Proteasome</keyword>
<dbReference type="InterPro" id="IPR029055">
    <property type="entry name" value="Ntn_hydrolases_N"/>
</dbReference>
<sequence length="219" mass="22952">MAALTSQHPIPAVPGIEDPALGTTIMAFKFDGGVILAADSRTSSGSYVANRVSDKVTKLSDKIYVCRSGSAADTQAMADYATMYLNMQSIDMGESPRVSTAASLLQALCYSNRNYLMAGLICAGYDDTDGPSVYNIPLGGAKIKQPCVIGGSGSAFISGWVSTNYKEGMSKQESVEFAVFAISLAISLDSSSGGVARVTIITEDGVERKTFSGDELPCH</sequence>
<dbReference type="CDD" id="cd03762">
    <property type="entry name" value="proteasome_beta_type_6"/>
    <property type="match status" value="1"/>
</dbReference>
<dbReference type="AlphaFoldDB" id="A0A7S3DB76"/>
<accession>A0A7S3DB76</accession>
<dbReference type="EMBL" id="HBIB01022162">
    <property type="protein sequence ID" value="CAE0252226.1"/>
    <property type="molecule type" value="Transcribed_RNA"/>
</dbReference>
<dbReference type="GO" id="GO:0005634">
    <property type="term" value="C:nucleus"/>
    <property type="evidence" value="ECO:0007669"/>
    <property type="project" value="UniProtKB-SubCell"/>
</dbReference>
<keyword evidence="2 8" id="KW-0963">Cytoplasm</keyword>
<proteinExistence type="inferred from homology"/>
<dbReference type="PANTHER" id="PTHR32194:SF0">
    <property type="entry name" value="ATP-DEPENDENT PROTEASE SUBUNIT HSLV"/>
    <property type="match status" value="1"/>
</dbReference>
<comment type="function">
    <text evidence="8">Component of the proteasome, a multicatalytic proteinase complex which is characterized by its ability to cleave peptides with Arg, Phe, Tyr, Leu, and Glu adjacent to the leaving group at neutral or slightly basic pH. The proteasome has an ATP-dependent proteolytic activity.</text>
</comment>
<reference evidence="9" key="1">
    <citation type="submission" date="2021-01" db="EMBL/GenBank/DDBJ databases">
        <authorList>
            <person name="Corre E."/>
            <person name="Pelletier E."/>
            <person name="Niang G."/>
            <person name="Scheremetjew M."/>
            <person name="Finn R."/>
            <person name="Kale V."/>
            <person name="Holt S."/>
            <person name="Cochrane G."/>
            <person name="Meng A."/>
            <person name="Brown T."/>
            <person name="Cohen L."/>
        </authorList>
    </citation>
    <scope>NUCLEOTIDE SEQUENCE</scope>
    <source>
        <strain evidence="9">NIES-2562</strain>
    </source>
</reference>
<dbReference type="SUPFAM" id="SSF56235">
    <property type="entry name" value="N-terminal nucleophile aminohydrolases (Ntn hydrolases)"/>
    <property type="match status" value="1"/>
</dbReference>
<evidence type="ECO:0000313" key="9">
    <source>
        <dbReference type="EMBL" id="CAE0252226.1"/>
    </source>
</evidence>
<comment type="catalytic activity">
    <reaction evidence="1">
        <text>Cleavage of peptide bonds with very broad specificity.</text>
        <dbReference type="EC" id="3.4.25.1"/>
    </reaction>
</comment>
<protein>
    <recommendedName>
        <fullName evidence="8">Proteasome subunit beta</fullName>
    </recommendedName>
</protein>
<keyword evidence="5" id="KW-0378">Hydrolase</keyword>
<keyword evidence="8" id="KW-0539">Nucleus</keyword>
<feature type="active site" description="Nucleophile" evidence="7">
    <location>
        <position position="23"/>
    </location>
</feature>